<comment type="caution">
    <text evidence="3">The sequence shown here is derived from an EMBL/GenBank/DDBJ whole genome shotgun (WGS) entry which is preliminary data.</text>
</comment>
<evidence type="ECO:0000256" key="1">
    <source>
        <dbReference type="ARBA" id="ARBA00009716"/>
    </source>
</evidence>
<dbReference type="SUPFAM" id="SSF51395">
    <property type="entry name" value="FMN-linked oxidoreductases"/>
    <property type="match status" value="1"/>
</dbReference>
<organism evidence="3">
    <name type="scientific">Ignisphaera aggregans</name>
    <dbReference type="NCBI Taxonomy" id="334771"/>
    <lineage>
        <taxon>Archaea</taxon>
        <taxon>Thermoproteota</taxon>
        <taxon>Thermoprotei</taxon>
        <taxon>Desulfurococcales</taxon>
        <taxon>Desulfurococcaceae</taxon>
        <taxon>Ignisphaera</taxon>
    </lineage>
</organism>
<gene>
    <name evidence="3" type="ORF">ENO26_04560</name>
</gene>
<dbReference type="InterPro" id="IPR013785">
    <property type="entry name" value="Aldolase_TIM"/>
</dbReference>
<evidence type="ECO:0000259" key="2">
    <source>
        <dbReference type="Pfam" id="PF01645"/>
    </source>
</evidence>
<dbReference type="Gene3D" id="3.20.20.70">
    <property type="entry name" value="Aldolase class I"/>
    <property type="match status" value="1"/>
</dbReference>
<dbReference type="Pfam" id="PF01645">
    <property type="entry name" value="Glu_synthase"/>
    <property type="match status" value="1"/>
</dbReference>
<protein>
    <submittedName>
        <fullName evidence="3">FMN-binding glutamate synthase family protein</fullName>
    </submittedName>
</protein>
<dbReference type="AlphaFoldDB" id="A0A7J2U3D4"/>
<accession>A0A7J2U3D4</accession>
<dbReference type="GO" id="GO:0015930">
    <property type="term" value="F:glutamate synthase activity"/>
    <property type="evidence" value="ECO:0007669"/>
    <property type="project" value="InterPro"/>
</dbReference>
<dbReference type="InterPro" id="IPR002932">
    <property type="entry name" value="Glu_synthdom"/>
</dbReference>
<dbReference type="GO" id="GO:0006537">
    <property type="term" value="P:glutamate biosynthetic process"/>
    <property type="evidence" value="ECO:0007669"/>
    <property type="project" value="InterPro"/>
</dbReference>
<evidence type="ECO:0000313" key="3">
    <source>
        <dbReference type="EMBL" id="HEM66827.1"/>
    </source>
</evidence>
<comment type="similarity">
    <text evidence="1">Belongs to the glutamate synthase family.</text>
</comment>
<name>A0A7J2U3D4_9CREN</name>
<dbReference type="EMBL" id="DSEU01000030">
    <property type="protein sequence ID" value="HEM66827.1"/>
    <property type="molecule type" value="Genomic_DNA"/>
</dbReference>
<sequence length="536" mass="59215">MDTPEKKLPTENSSLLTGTRTRSTDIAPLSGLCSLCVYSCPILCDVGKSAFRGREVLYPEPEEFGLSTAAANKDFGLDWSDVQLMPRLSEVFGVEPVPEKMIFENVDVSTRFGGVELKLPVFIAALGSTDVAKRNWEGLAYGAALAGTAIVVGENVCGMDKEAVFVNGQVTYSKDLEFRVKTYREFWDGKYGDIGVQNNVEDEMFGVDIYAASKLEVNIIEKKFGQGAKSIGGEVRVRDLERAIELKKRGYIVIPDPEDKNVQEAFKMGVIKSFERHSRIGKPDPQHFLERIDKLRSMGVKRIWIKTGTYRPIDIAFVMRLASEAKADGVTFDGAGGGTGMSPVPMMNESGVPTLYMEAWILKACNMLRKRGMHVPDIAMAGGFSTEHQIVKAIALSNFGEEPYVKAVALARTPILAVMKSKYFLELAEKGALPPDFAKRYGTKPEQFFITAPELAVRYGVEKFEKLLKSGAVGLYTYFVRIATGIKILMAGQRKYKLWLLDRSDVAALTERAARVLGIPTIDEVDKDAFEALISK</sequence>
<proteinExistence type="inferred from homology"/>
<reference evidence="3" key="1">
    <citation type="journal article" date="2020" name="mSystems">
        <title>Genome- and Community-Level Interaction Insights into Carbon Utilization and Element Cycling Functions of Hydrothermarchaeota in Hydrothermal Sediment.</title>
        <authorList>
            <person name="Zhou Z."/>
            <person name="Liu Y."/>
            <person name="Xu W."/>
            <person name="Pan J."/>
            <person name="Luo Z.H."/>
            <person name="Li M."/>
        </authorList>
    </citation>
    <scope>NUCLEOTIDE SEQUENCE [LARGE SCALE GENOMIC DNA]</scope>
    <source>
        <strain evidence="3">SpSt-125</strain>
    </source>
</reference>
<feature type="domain" description="Glutamate synthase" evidence="2">
    <location>
        <begin position="286"/>
        <end position="396"/>
    </location>
</feature>